<protein>
    <submittedName>
        <fullName evidence="1">Uncharacterized protein</fullName>
    </submittedName>
</protein>
<organism evidence="1 2">
    <name type="scientific">Paraburkholderia steynii</name>
    <dbReference type="NCBI Taxonomy" id="1245441"/>
    <lineage>
        <taxon>Bacteria</taxon>
        <taxon>Pseudomonadati</taxon>
        <taxon>Pseudomonadota</taxon>
        <taxon>Betaproteobacteria</taxon>
        <taxon>Burkholderiales</taxon>
        <taxon>Burkholderiaceae</taxon>
        <taxon>Paraburkholderia</taxon>
    </lineage>
</organism>
<comment type="caution">
    <text evidence="1">The sequence shown here is derived from an EMBL/GenBank/DDBJ whole genome shotgun (WGS) entry which is preliminary data.</text>
</comment>
<reference evidence="1 2" key="1">
    <citation type="submission" date="2017-02" db="EMBL/GenBank/DDBJ databases">
        <title>Paraburkholderia sophoroidis sp. nov. and Paraburkholderia steynii sp. nov. rhizobial symbionts of the fynbos legume Hypocalyptus sophoroides.</title>
        <authorList>
            <person name="Steenkamp E.T."/>
            <person name="Beukes C.W."/>
            <person name="Van Zyl E."/>
            <person name="Avontuur J."/>
            <person name="Chan W.Y."/>
            <person name="Hassen A."/>
            <person name="Palmer M."/>
            <person name="Mthombeni L."/>
            <person name="Phalane F."/>
            <person name="Sereme K."/>
            <person name="Venter S.N."/>
        </authorList>
    </citation>
    <scope>NUCLEOTIDE SEQUENCE [LARGE SCALE GENOMIC DNA]</scope>
    <source>
        <strain evidence="1 2">HC1.1ba</strain>
    </source>
</reference>
<evidence type="ECO:0000313" key="1">
    <source>
        <dbReference type="EMBL" id="TCG09246.1"/>
    </source>
</evidence>
<gene>
    <name evidence="1" type="ORF">BZM27_06260</name>
</gene>
<dbReference type="EMBL" id="MWML01000014">
    <property type="protein sequence ID" value="TCG09246.1"/>
    <property type="molecule type" value="Genomic_DNA"/>
</dbReference>
<dbReference type="AlphaFoldDB" id="A0A4R0XFI3"/>
<keyword evidence="2" id="KW-1185">Reference proteome</keyword>
<evidence type="ECO:0000313" key="2">
    <source>
        <dbReference type="Proteomes" id="UP000294200"/>
    </source>
</evidence>
<accession>A0A4R0XFI3</accession>
<sequence length="142" mass="16786">MDDTVNFELAFERHLRSRVEDWQSSFLTNRKEWDDFLNGTFGVLWTITQESAAVALDTPQRVKYLRMRADNGSADGKDEYYELLAKVFLEDGQPRKALACQRLRRRIVPYRTTSEYWRERHTAEINDEIGKIVDPMKPLEIQ</sequence>
<proteinExistence type="predicted"/>
<name>A0A4R0XFI3_9BURK</name>
<dbReference type="Proteomes" id="UP000294200">
    <property type="component" value="Unassembled WGS sequence"/>
</dbReference>